<evidence type="ECO:0000256" key="1">
    <source>
        <dbReference type="ARBA" id="ARBA00004141"/>
    </source>
</evidence>
<dbReference type="GO" id="GO:0005886">
    <property type="term" value="C:plasma membrane"/>
    <property type="evidence" value="ECO:0007669"/>
    <property type="project" value="TreeGrafter"/>
</dbReference>
<feature type="transmembrane region" description="Helical" evidence="5">
    <location>
        <begin position="384"/>
        <end position="405"/>
    </location>
</feature>
<dbReference type="PANTHER" id="PTHR23502:SF145">
    <property type="entry name" value="MULTIDRUG TRANSPORTER, PUTATIVE-RELATED"/>
    <property type="match status" value="1"/>
</dbReference>
<keyword evidence="2 5" id="KW-0812">Transmembrane</keyword>
<protein>
    <submittedName>
        <fullName evidence="7">Putative MFS transporter</fullName>
    </submittedName>
</protein>
<dbReference type="Gene3D" id="1.20.1250.20">
    <property type="entry name" value="MFS general substrate transporter like domains"/>
    <property type="match status" value="1"/>
</dbReference>
<evidence type="ECO:0000256" key="2">
    <source>
        <dbReference type="ARBA" id="ARBA00022692"/>
    </source>
</evidence>
<feature type="transmembrane region" description="Helical" evidence="5">
    <location>
        <begin position="342"/>
        <end position="364"/>
    </location>
</feature>
<feature type="transmembrane region" description="Helical" evidence="5">
    <location>
        <begin position="167"/>
        <end position="184"/>
    </location>
</feature>
<feature type="transmembrane region" description="Helical" evidence="5">
    <location>
        <begin position="112"/>
        <end position="132"/>
    </location>
</feature>
<comment type="subcellular location">
    <subcellularLocation>
        <location evidence="1">Membrane</location>
        <topology evidence="1">Multi-pass membrane protein</topology>
    </subcellularLocation>
</comment>
<dbReference type="InterPro" id="IPR011701">
    <property type="entry name" value="MFS"/>
</dbReference>
<feature type="domain" description="Major facilitator superfamily (MFS) profile" evidence="6">
    <location>
        <begin position="78"/>
        <end position="506"/>
    </location>
</feature>
<feature type="transmembrane region" description="Helical" evidence="5">
    <location>
        <begin position="72"/>
        <end position="92"/>
    </location>
</feature>
<dbReference type="PROSITE" id="PS50850">
    <property type="entry name" value="MFS"/>
    <property type="match status" value="1"/>
</dbReference>
<dbReference type="InterPro" id="IPR005829">
    <property type="entry name" value="Sugar_transporter_CS"/>
</dbReference>
<dbReference type="GO" id="GO:0022857">
    <property type="term" value="F:transmembrane transporter activity"/>
    <property type="evidence" value="ECO:0007669"/>
    <property type="project" value="InterPro"/>
</dbReference>
<dbReference type="OrthoDB" id="3365399at2759"/>
<dbReference type="CDD" id="cd17323">
    <property type="entry name" value="MFS_Tpo1_MDR_like"/>
    <property type="match status" value="1"/>
</dbReference>
<dbReference type="SUPFAM" id="SSF103473">
    <property type="entry name" value="MFS general substrate transporter"/>
    <property type="match status" value="1"/>
</dbReference>
<evidence type="ECO:0000259" key="6">
    <source>
        <dbReference type="PROSITE" id="PS50850"/>
    </source>
</evidence>
<keyword evidence="3 5" id="KW-1133">Transmembrane helix</keyword>
<feature type="transmembrane region" description="Helical" evidence="5">
    <location>
        <begin position="144"/>
        <end position="161"/>
    </location>
</feature>
<dbReference type="AlphaFoldDB" id="A0A5N5XEY3"/>
<dbReference type="InterPro" id="IPR036259">
    <property type="entry name" value="MFS_trans_sf"/>
</dbReference>
<keyword evidence="8" id="KW-1185">Reference proteome</keyword>
<evidence type="ECO:0000313" key="7">
    <source>
        <dbReference type="EMBL" id="KAB8078735.1"/>
    </source>
</evidence>
<dbReference type="Proteomes" id="UP000326565">
    <property type="component" value="Unassembled WGS sequence"/>
</dbReference>
<name>A0A5N5XEY3_9EURO</name>
<evidence type="ECO:0000313" key="8">
    <source>
        <dbReference type="Proteomes" id="UP000326565"/>
    </source>
</evidence>
<gene>
    <name evidence="7" type="ORF">BDV29DRAFT_201529</name>
</gene>
<dbReference type="InterPro" id="IPR020846">
    <property type="entry name" value="MFS_dom"/>
</dbReference>
<accession>A0A5N5XEY3</accession>
<organism evidence="7 8">
    <name type="scientific">Aspergillus leporis</name>
    <dbReference type="NCBI Taxonomy" id="41062"/>
    <lineage>
        <taxon>Eukaryota</taxon>
        <taxon>Fungi</taxon>
        <taxon>Dikarya</taxon>
        <taxon>Ascomycota</taxon>
        <taxon>Pezizomycotina</taxon>
        <taxon>Eurotiomycetes</taxon>
        <taxon>Eurotiomycetidae</taxon>
        <taxon>Eurotiales</taxon>
        <taxon>Aspergillaceae</taxon>
        <taxon>Aspergillus</taxon>
        <taxon>Aspergillus subgen. Circumdati</taxon>
    </lineage>
</organism>
<feature type="transmembrane region" description="Helical" evidence="5">
    <location>
        <begin position="479"/>
        <end position="501"/>
    </location>
</feature>
<feature type="transmembrane region" description="Helical" evidence="5">
    <location>
        <begin position="445"/>
        <end position="467"/>
    </location>
</feature>
<dbReference type="Pfam" id="PF07690">
    <property type="entry name" value="MFS_1"/>
    <property type="match status" value="1"/>
</dbReference>
<evidence type="ECO:0000256" key="4">
    <source>
        <dbReference type="ARBA" id="ARBA00023136"/>
    </source>
</evidence>
<evidence type="ECO:0000256" key="3">
    <source>
        <dbReference type="ARBA" id="ARBA00022989"/>
    </source>
</evidence>
<dbReference type="GO" id="GO:0140115">
    <property type="term" value="P:export across plasma membrane"/>
    <property type="evidence" value="ECO:0007669"/>
    <property type="project" value="UniProtKB-ARBA"/>
</dbReference>
<evidence type="ECO:0000256" key="5">
    <source>
        <dbReference type="SAM" id="Phobius"/>
    </source>
</evidence>
<dbReference type="PANTHER" id="PTHR23502">
    <property type="entry name" value="MAJOR FACILITATOR SUPERFAMILY"/>
    <property type="match status" value="1"/>
</dbReference>
<sequence>MESHFSEEVKRRDLSSVENGTELTRSYTAGAEGYATSNLQPVITKVASIEDPPEYEVYWETIDHENPRSWPLWYKGLTVMAMSLGATVVSLFSTLYTSGIPGLQDEFHVSKLVALLGVTTYLLGMAVGSLFVAPMSELFGRRPVYIVSMTVFLVLILPTALASNTTGIIVVRFFVGFFGSAMMSNSPASVNDIISDEHRAMAFGFWSIGPANGPVYGPIIGGFVFQYLGWRWTNWIVMIIGGVVWVLLVSIKETYAPVILKRRAAKQRKKTQNPKWWTRYDHKQGFISLLKTSLVRPFKMMVTEPICIFWDSYIAIVYAILYLCFVAYPIAFQQQRGWSPGIGGLSFIGIGTGVLISIALEPFFRKVINLHRKDPETGTIPPEAMVSIVCLGATLLPIGQIWFSWTCSPRVHWIVPILAGVPFGAGNACVFIYANNYMARSYGTYAASALAGNMFLRSIMGACLPLAGPSMYETLGLDWAGTLLGIVEVVCIFIPVVFYLYGDRIRKASPMIEDMQRIQPIIPQLW</sequence>
<dbReference type="GO" id="GO:0042908">
    <property type="term" value="P:xenobiotic transport"/>
    <property type="evidence" value="ECO:0007669"/>
    <property type="project" value="UniProtKB-ARBA"/>
</dbReference>
<proteinExistence type="predicted"/>
<feature type="transmembrane region" description="Helical" evidence="5">
    <location>
        <begin position="306"/>
        <end position="330"/>
    </location>
</feature>
<feature type="transmembrane region" description="Helical" evidence="5">
    <location>
        <begin position="205"/>
        <end position="229"/>
    </location>
</feature>
<dbReference type="PROSITE" id="PS00216">
    <property type="entry name" value="SUGAR_TRANSPORT_1"/>
    <property type="match status" value="1"/>
</dbReference>
<reference evidence="7 8" key="1">
    <citation type="submission" date="2019-04" db="EMBL/GenBank/DDBJ databases">
        <title>Friends and foes A comparative genomics study of 23 Aspergillus species from section Flavi.</title>
        <authorList>
            <consortium name="DOE Joint Genome Institute"/>
            <person name="Kjaerbolling I."/>
            <person name="Vesth T."/>
            <person name="Frisvad J.C."/>
            <person name="Nybo J.L."/>
            <person name="Theobald S."/>
            <person name="Kildgaard S."/>
            <person name="Isbrandt T."/>
            <person name="Kuo A."/>
            <person name="Sato A."/>
            <person name="Lyhne E.K."/>
            <person name="Kogle M.E."/>
            <person name="Wiebenga A."/>
            <person name="Kun R.S."/>
            <person name="Lubbers R.J."/>
            <person name="Makela M.R."/>
            <person name="Barry K."/>
            <person name="Chovatia M."/>
            <person name="Clum A."/>
            <person name="Daum C."/>
            <person name="Haridas S."/>
            <person name="He G."/>
            <person name="LaButti K."/>
            <person name="Lipzen A."/>
            <person name="Mondo S."/>
            <person name="Riley R."/>
            <person name="Salamov A."/>
            <person name="Simmons B.A."/>
            <person name="Magnuson J.K."/>
            <person name="Henrissat B."/>
            <person name="Mortensen U.H."/>
            <person name="Larsen T.O."/>
            <person name="Devries R.P."/>
            <person name="Grigoriev I.V."/>
            <person name="Machida M."/>
            <person name="Baker S.E."/>
            <person name="Andersen M.R."/>
        </authorList>
    </citation>
    <scope>NUCLEOTIDE SEQUENCE [LARGE SCALE GENOMIC DNA]</scope>
    <source>
        <strain evidence="7 8">CBS 151.66</strain>
    </source>
</reference>
<dbReference type="FunFam" id="1.20.1250.20:FF:000011">
    <property type="entry name" value="MFS multidrug transporter, putative"/>
    <property type="match status" value="1"/>
</dbReference>
<keyword evidence="4 5" id="KW-0472">Membrane</keyword>
<dbReference type="EMBL" id="ML732155">
    <property type="protein sequence ID" value="KAB8078735.1"/>
    <property type="molecule type" value="Genomic_DNA"/>
</dbReference>
<feature type="transmembrane region" description="Helical" evidence="5">
    <location>
        <begin position="411"/>
        <end position="433"/>
    </location>
</feature>
<feature type="transmembrane region" description="Helical" evidence="5">
    <location>
        <begin position="235"/>
        <end position="260"/>
    </location>
</feature>